<feature type="compositionally biased region" description="Basic and acidic residues" evidence="1">
    <location>
        <begin position="158"/>
        <end position="187"/>
    </location>
</feature>
<dbReference type="GO" id="GO:0016150">
    <property type="term" value="F:translation release factor activity, codon nonspecific"/>
    <property type="evidence" value="ECO:0007669"/>
    <property type="project" value="TreeGrafter"/>
</dbReference>
<dbReference type="Pfam" id="PF00472">
    <property type="entry name" value="RF-1"/>
    <property type="match status" value="1"/>
</dbReference>
<dbReference type="GO" id="GO:0004045">
    <property type="term" value="F:peptidyl-tRNA hydrolase activity"/>
    <property type="evidence" value="ECO:0007669"/>
    <property type="project" value="TreeGrafter"/>
</dbReference>
<gene>
    <name evidence="3" type="ORF">BCR35DRAFT_298601</name>
</gene>
<dbReference type="InParanoid" id="A0A1Y2G4V5"/>
<dbReference type="PANTHER" id="PTHR11075:SF54">
    <property type="entry name" value="LARGE RIBOSOMAL SUBUNIT PROTEIN ML62"/>
    <property type="match status" value="1"/>
</dbReference>
<dbReference type="Gene3D" id="3.30.160.20">
    <property type="match status" value="1"/>
</dbReference>
<dbReference type="InterPro" id="IPR052104">
    <property type="entry name" value="Mito_Release_Factor_mL62"/>
</dbReference>
<evidence type="ECO:0000259" key="2">
    <source>
        <dbReference type="Pfam" id="PF00472"/>
    </source>
</evidence>
<feature type="compositionally biased region" description="Basic residues" evidence="1">
    <location>
        <begin position="188"/>
        <end position="197"/>
    </location>
</feature>
<dbReference type="STRING" id="106004.A0A1Y2G4V5"/>
<dbReference type="GO" id="GO:0070126">
    <property type="term" value="P:mitochondrial translational termination"/>
    <property type="evidence" value="ECO:0007669"/>
    <property type="project" value="TreeGrafter"/>
</dbReference>
<dbReference type="PANTHER" id="PTHR11075">
    <property type="entry name" value="PEPTIDE CHAIN RELEASE FACTOR"/>
    <property type="match status" value="1"/>
</dbReference>
<dbReference type="SUPFAM" id="SSF110916">
    <property type="entry name" value="Peptidyl-tRNA hydrolase domain-like"/>
    <property type="match status" value="1"/>
</dbReference>
<dbReference type="EMBL" id="MCGR01000001">
    <property type="protein sequence ID" value="ORY92971.1"/>
    <property type="molecule type" value="Genomic_DNA"/>
</dbReference>
<protein>
    <submittedName>
        <fullName evidence="3">RF-1 domain-domain-containing protein</fullName>
    </submittedName>
</protein>
<sequence length="197" mass="21671">MLLTRLQTTYTCWTAAFLARHASTLPRPPPLASLASQEDMRAARSWIAAYEQTRAEDFPRDALEISYSRSSGPGGQNVNKLSTKATIRLPLARASATVPSYALSNLRSSPHFVASPPALLLSASAHRSQPQNLQECLVKLKSTILAAAREGLVGETSESQKKRVSELVRRDKKRTETVKKQRKDVKSGRRTGKGGWD</sequence>
<organism evidence="3 4">
    <name type="scientific">Leucosporidium creatinivorum</name>
    <dbReference type="NCBI Taxonomy" id="106004"/>
    <lineage>
        <taxon>Eukaryota</taxon>
        <taxon>Fungi</taxon>
        <taxon>Dikarya</taxon>
        <taxon>Basidiomycota</taxon>
        <taxon>Pucciniomycotina</taxon>
        <taxon>Microbotryomycetes</taxon>
        <taxon>Leucosporidiales</taxon>
        <taxon>Leucosporidium</taxon>
    </lineage>
</organism>
<proteinExistence type="predicted"/>
<dbReference type="FunCoup" id="A0A1Y2G4V5">
    <property type="interactions" value="103"/>
</dbReference>
<accession>A0A1Y2G4V5</accession>
<evidence type="ECO:0000256" key="1">
    <source>
        <dbReference type="SAM" id="MobiDB-lite"/>
    </source>
</evidence>
<reference evidence="3 4" key="1">
    <citation type="submission" date="2016-07" db="EMBL/GenBank/DDBJ databases">
        <title>Pervasive Adenine N6-methylation of Active Genes in Fungi.</title>
        <authorList>
            <consortium name="DOE Joint Genome Institute"/>
            <person name="Mondo S.J."/>
            <person name="Dannebaum R.O."/>
            <person name="Kuo R.C."/>
            <person name="Labutti K."/>
            <person name="Haridas S."/>
            <person name="Kuo A."/>
            <person name="Salamov A."/>
            <person name="Ahrendt S.R."/>
            <person name="Lipzen A."/>
            <person name="Sullivan W."/>
            <person name="Andreopoulos W.B."/>
            <person name="Clum A."/>
            <person name="Lindquist E."/>
            <person name="Daum C."/>
            <person name="Ramamoorthy G.K."/>
            <person name="Gryganskyi A."/>
            <person name="Culley D."/>
            <person name="Magnuson J.K."/>
            <person name="James T.Y."/>
            <person name="O'Malley M.A."/>
            <person name="Stajich J.E."/>
            <person name="Spatafora J.W."/>
            <person name="Visel A."/>
            <person name="Grigoriev I.V."/>
        </authorList>
    </citation>
    <scope>NUCLEOTIDE SEQUENCE [LARGE SCALE GENOMIC DNA]</scope>
    <source>
        <strain evidence="3 4">62-1032</strain>
    </source>
</reference>
<keyword evidence="4" id="KW-1185">Reference proteome</keyword>
<evidence type="ECO:0000313" key="3">
    <source>
        <dbReference type="EMBL" id="ORY92971.1"/>
    </source>
</evidence>
<dbReference type="OrthoDB" id="270639at2759"/>
<dbReference type="Proteomes" id="UP000193467">
    <property type="component" value="Unassembled WGS sequence"/>
</dbReference>
<dbReference type="InterPro" id="IPR000352">
    <property type="entry name" value="Pep_chain_release_fac_I"/>
</dbReference>
<feature type="region of interest" description="Disordered" evidence="1">
    <location>
        <begin position="152"/>
        <end position="197"/>
    </location>
</feature>
<evidence type="ECO:0000313" key="4">
    <source>
        <dbReference type="Proteomes" id="UP000193467"/>
    </source>
</evidence>
<comment type="caution">
    <text evidence="3">The sequence shown here is derived from an EMBL/GenBank/DDBJ whole genome shotgun (WGS) entry which is preliminary data.</text>
</comment>
<feature type="domain" description="Prokaryotic-type class I peptide chain release factors" evidence="2">
    <location>
        <begin position="58"/>
        <end position="187"/>
    </location>
</feature>
<dbReference type="AlphaFoldDB" id="A0A1Y2G4V5"/>
<name>A0A1Y2G4V5_9BASI</name>
<dbReference type="GO" id="GO:0005762">
    <property type="term" value="C:mitochondrial large ribosomal subunit"/>
    <property type="evidence" value="ECO:0007669"/>
    <property type="project" value="TreeGrafter"/>
</dbReference>